<dbReference type="PANTHER" id="PTHR12785">
    <property type="entry name" value="SPLICING FACTOR 3B"/>
    <property type="match status" value="1"/>
</dbReference>
<sequence length="235" mass="26857">MMAAETLPYDYGVVSNGDLAANSNSSTAAKNLGRAIAVADVGNRRRTSRPLRNPTLTLPKTVTIQRRIPIFIRVKVVEQVEIEYVPEKAELDEGLDEEFRKIFEKFSFTEVTGSEDNDKKDESAENATASKKADSDSEEEENDNEKKEKSGVSNKKKKLQRRMKIAELKQICSRSDVVEVWDATAADPKLLVFLKSYRNTVPVPRHWSQKRKFLHVSRQIYNYRLKKQECMMVVV</sequence>
<proteinExistence type="predicted"/>
<evidence type="ECO:0000313" key="3">
    <source>
        <dbReference type="EMBL" id="KAE9597151.1"/>
    </source>
</evidence>
<feature type="domain" description="DUF382" evidence="2">
    <location>
        <begin position="174"/>
        <end position="220"/>
    </location>
</feature>
<feature type="region of interest" description="Disordered" evidence="1">
    <location>
        <begin position="113"/>
        <end position="156"/>
    </location>
</feature>
<dbReference type="OrthoDB" id="10260794at2759"/>
<evidence type="ECO:0000313" key="4">
    <source>
        <dbReference type="Proteomes" id="UP000447434"/>
    </source>
</evidence>
<accession>A0A6A4P6I3</accession>
<dbReference type="Proteomes" id="UP000447434">
    <property type="component" value="Chromosome 16"/>
</dbReference>
<reference evidence="4" key="1">
    <citation type="journal article" date="2020" name="Nat. Commun.">
        <title>Genome sequence of the cluster root forming white lupin.</title>
        <authorList>
            <person name="Hufnagel B."/>
            <person name="Marques A."/>
            <person name="Soriano A."/>
            <person name="Marques L."/>
            <person name="Divol F."/>
            <person name="Doumas P."/>
            <person name="Sallet E."/>
            <person name="Mancinotti D."/>
            <person name="Carrere S."/>
            <person name="Marande W."/>
            <person name="Arribat S."/>
            <person name="Keller J."/>
            <person name="Huneau C."/>
            <person name="Blein T."/>
            <person name="Aime D."/>
            <person name="Laguerre M."/>
            <person name="Taylor J."/>
            <person name="Schubert V."/>
            <person name="Nelson M."/>
            <person name="Geu-Flores F."/>
            <person name="Crespi M."/>
            <person name="Gallardo-Guerrero K."/>
            <person name="Delaux P.-M."/>
            <person name="Salse J."/>
            <person name="Berges H."/>
            <person name="Guyot R."/>
            <person name="Gouzy J."/>
            <person name="Peret B."/>
        </authorList>
    </citation>
    <scope>NUCLEOTIDE SEQUENCE [LARGE SCALE GENOMIC DNA]</scope>
    <source>
        <strain evidence="4">cv. Amiga</strain>
    </source>
</reference>
<evidence type="ECO:0000259" key="2">
    <source>
        <dbReference type="Pfam" id="PF04037"/>
    </source>
</evidence>
<comment type="caution">
    <text evidence="3">The sequence shown here is derived from an EMBL/GenBank/DDBJ whole genome shotgun (WGS) entry which is preliminary data.</text>
</comment>
<dbReference type="InterPro" id="IPR052584">
    <property type="entry name" value="U2_snRNP_Complex_Component"/>
</dbReference>
<evidence type="ECO:0000256" key="1">
    <source>
        <dbReference type="SAM" id="MobiDB-lite"/>
    </source>
</evidence>
<dbReference type="EMBL" id="WOCE01000016">
    <property type="protein sequence ID" value="KAE9597151.1"/>
    <property type="molecule type" value="Genomic_DNA"/>
</dbReference>
<dbReference type="Pfam" id="PF04037">
    <property type="entry name" value="DUF382"/>
    <property type="match status" value="1"/>
</dbReference>
<keyword evidence="4" id="KW-1185">Reference proteome</keyword>
<dbReference type="GO" id="GO:0005634">
    <property type="term" value="C:nucleus"/>
    <property type="evidence" value="ECO:0007669"/>
    <property type="project" value="InterPro"/>
</dbReference>
<dbReference type="AlphaFoldDB" id="A0A6A4P6I3"/>
<organism evidence="3 4">
    <name type="scientific">Lupinus albus</name>
    <name type="common">White lupine</name>
    <name type="synonym">Lupinus termis</name>
    <dbReference type="NCBI Taxonomy" id="3870"/>
    <lineage>
        <taxon>Eukaryota</taxon>
        <taxon>Viridiplantae</taxon>
        <taxon>Streptophyta</taxon>
        <taxon>Embryophyta</taxon>
        <taxon>Tracheophyta</taxon>
        <taxon>Spermatophyta</taxon>
        <taxon>Magnoliopsida</taxon>
        <taxon>eudicotyledons</taxon>
        <taxon>Gunneridae</taxon>
        <taxon>Pentapetalae</taxon>
        <taxon>rosids</taxon>
        <taxon>fabids</taxon>
        <taxon>Fabales</taxon>
        <taxon>Fabaceae</taxon>
        <taxon>Papilionoideae</taxon>
        <taxon>50 kb inversion clade</taxon>
        <taxon>genistoids sensu lato</taxon>
        <taxon>core genistoids</taxon>
        <taxon>Genisteae</taxon>
        <taxon>Lupinus</taxon>
    </lineage>
</organism>
<dbReference type="InterPro" id="IPR007180">
    <property type="entry name" value="DUF382"/>
</dbReference>
<name>A0A6A4P6I3_LUPAL</name>
<dbReference type="PANTHER" id="PTHR12785:SF6">
    <property type="entry name" value="SPLICING FACTOR 3B SUBUNIT 2"/>
    <property type="match status" value="1"/>
</dbReference>
<protein>
    <recommendedName>
        <fullName evidence="2">DUF382 domain-containing protein</fullName>
    </recommendedName>
</protein>
<gene>
    <name evidence="3" type="ORF">Lalb_Chr16g0383571</name>
</gene>